<dbReference type="Proteomes" id="UP001434883">
    <property type="component" value="Unassembled WGS sequence"/>
</dbReference>
<sequence length="106" mass="11786">MQTVGVNVCVYSPNPETCRNPMQAALSPSYSPHTGSRCAMIYLSVPRTANVTESLSHMQTQTEINAHCTGSKKRAMTKRALDNLFFSIRFQKESQVVTCKENIAMI</sequence>
<gene>
    <name evidence="1" type="ORF">XENOCAPTIV_003854</name>
</gene>
<organism evidence="1 2">
    <name type="scientific">Xenoophorus captivus</name>
    <dbReference type="NCBI Taxonomy" id="1517983"/>
    <lineage>
        <taxon>Eukaryota</taxon>
        <taxon>Metazoa</taxon>
        <taxon>Chordata</taxon>
        <taxon>Craniata</taxon>
        <taxon>Vertebrata</taxon>
        <taxon>Euteleostomi</taxon>
        <taxon>Actinopterygii</taxon>
        <taxon>Neopterygii</taxon>
        <taxon>Teleostei</taxon>
        <taxon>Neoteleostei</taxon>
        <taxon>Acanthomorphata</taxon>
        <taxon>Ovalentaria</taxon>
        <taxon>Atherinomorphae</taxon>
        <taxon>Cyprinodontiformes</taxon>
        <taxon>Goodeidae</taxon>
        <taxon>Xenoophorus</taxon>
    </lineage>
</organism>
<accession>A0ABV0RAM1</accession>
<proteinExistence type="predicted"/>
<reference evidence="1 2" key="1">
    <citation type="submission" date="2021-06" db="EMBL/GenBank/DDBJ databases">
        <authorList>
            <person name="Palmer J.M."/>
        </authorList>
    </citation>
    <scope>NUCLEOTIDE SEQUENCE [LARGE SCALE GENOMIC DNA]</scope>
    <source>
        <strain evidence="1 2">XC_2019</strain>
        <tissue evidence="1">Muscle</tissue>
    </source>
</reference>
<evidence type="ECO:0000313" key="1">
    <source>
        <dbReference type="EMBL" id="MEQ2205204.1"/>
    </source>
</evidence>
<keyword evidence="2" id="KW-1185">Reference proteome</keyword>
<dbReference type="EMBL" id="JAHRIN010042013">
    <property type="protein sequence ID" value="MEQ2205204.1"/>
    <property type="molecule type" value="Genomic_DNA"/>
</dbReference>
<protein>
    <submittedName>
        <fullName evidence="1">Uncharacterized protein</fullName>
    </submittedName>
</protein>
<comment type="caution">
    <text evidence="1">The sequence shown here is derived from an EMBL/GenBank/DDBJ whole genome shotgun (WGS) entry which is preliminary data.</text>
</comment>
<name>A0ABV0RAM1_9TELE</name>
<evidence type="ECO:0000313" key="2">
    <source>
        <dbReference type="Proteomes" id="UP001434883"/>
    </source>
</evidence>